<dbReference type="GO" id="GO:0097367">
    <property type="term" value="F:carbohydrate derivative binding"/>
    <property type="evidence" value="ECO:0007669"/>
    <property type="project" value="InterPro"/>
</dbReference>
<reference evidence="7" key="1">
    <citation type="journal article" date="2019" name="Int. J. Syst. Evol. Microbiol.">
        <title>The Global Catalogue of Microorganisms (GCM) 10K type strain sequencing project: providing services to taxonomists for standard genome sequencing and annotation.</title>
        <authorList>
            <consortium name="The Broad Institute Genomics Platform"/>
            <consortium name="The Broad Institute Genome Sequencing Center for Infectious Disease"/>
            <person name="Wu L."/>
            <person name="Ma J."/>
        </authorList>
    </citation>
    <scope>NUCLEOTIDE SEQUENCE [LARGE SCALE GENOMIC DNA]</scope>
    <source>
        <strain evidence="7">NBRC 15640</strain>
    </source>
</reference>
<dbReference type="InterPro" id="IPR000281">
    <property type="entry name" value="HTH_RpiR"/>
</dbReference>
<name>A0AAV5NP11_9VIBR</name>
<accession>A0AAV5NP11</accession>
<sequence>MCEHIDYDVNQHVLGSGTISGVFMSDLIPRLEMLSVHGSDAEKKISGFLLNDKKNNISTLSAVALGNQCDVSNASVIRFAQNLGYKGYSEFKLEYLAAQKHSVGEILYNDVRLDDSPSDIIQKAGYLFSKNVENSIKVVEPETLERLANVMVQAERIALFGVGSSGVVASDAYQKLIRINKNVLFNSDTHVQRAYASMLTDKDLALAFTTRGQTKEVVQSLEIAQAGGCQIAAITRYGKTPTSKLSDLALSFAYEERHHELGMITPQLSQMMIFDILYFRITALMGDTAASSLKRIRNNFPNIVSK</sequence>
<protein>
    <submittedName>
        <fullName evidence="6">HTH-type transcriptional regulator</fullName>
    </submittedName>
</protein>
<keyword evidence="1" id="KW-0805">Transcription regulation</keyword>
<proteinExistence type="predicted"/>
<dbReference type="Pfam" id="PF01380">
    <property type="entry name" value="SIS"/>
    <property type="match status" value="1"/>
</dbReference>
<dbReference type="Gene3D" id="1.10.10.10">
    <property type="entry name" value="Winged helix-like DNA-binding domain superfamily/Winged helix DNA-binding domain"/>
    <property type="match status" value="1"/>
</dbReference>
<dbReference type="GO" id="GO:0003700">
    <property type="term" value="F:DNA-binding transcription factor activity"/>
    <property type="evidence" value="ECO:0007669"/>
    <property type="project" value="InterPro"/>
</dbReference>
<feature type="domain" description="SIS" evidence="5">
    <location>
        <begin position="147"/>
        <end position="287"/>
    </location>
</feature>
<dbReference type="GO" id="GO:0003677">
    <property type="term" value="F:DNA binding"/>
    <property type="evidence" value="ECO:0007669"/>
    <property type="project" value="UniProtKB-KW"/>
</dbReference>
<dbReference type="InterPro" id="IPR036388">
    <property type="entry name" value="WH-like_DNA-bd_sf"/>
</dbReference>
<evidence type="ECO:0000256" key="2">
    <source>
        <dbReference type="ARBA" id="ARBA00023125"/>
    </source>
</evidence>
<dbReference type="PROSITE" id="PS51071">
    <property type="entry name" value="HTH_RPIR"/>
    <property type="match status" value="1"/>
</dbReference>
<gene>
    <name evidence="6" type="ORF">GCM10007932_11360</name>
</gene>
<evidence type="ECO:0000256" key="1">
    <source>
        <dbReference type="ARBA" id="ARBA00023015"/>
    </source>
</evidence>
<dbReference type="InterPro" id="IPR035472">
    <property type="entry name" value="RpiR-like_SIS"/>
</dbReference>
<dbReference type="SUPFAM" id="SSF53697">
    <property type="entry name" value="SIS domain"/>
    <property type="match status" value="1"/>
</dbReference>
<evidence type="ECO:0000313" key="7">
    <source>
        <dbReference type="Proteomes" id="UP001156690"/>
    </source>
</evidence>
<dbReference type="InterPro" id="IPR046348">
    <property type="entry name" value="SIS_dom_sf"/>
</dbReference>
<evidence type="ECO:0000259" key="4">
    <source>
        <dbReference type="PROSITE" id="PS51071"/>
    </source>
</evidence>
<dbReference type="InterPro" id="IPR001347">
    <property type="entry name" value="SIS_dom"/>
</dbReference>
<dbReference type="GO" id="GO:1901135">
    <property type="term" value="P:carbohydrate derivative metabolic process"/>
    <property type="evidence" value="ECO:0007669"/>
    <property type="project" value="InterPro"/>
</dbReference>
<dbReference type="PROSITE" id="PS51464">
    <property type="entry name" value="SIS"/>
    <property type="match status" value="1"/>
</dbReference>
<organism evidence="6 7">
    <name type="scientific">Vibrio penaeicida</name>
    <dbReference type="NCBI Taxonomy" id="104609"/>
    <lineage>
        <taxon>Bacteria</taxon>
        <taxon>Pseudomonadati</taxon>
        <taxon>Pseudomonadota</taxon>
        <taxon>Gammaproteobacteria</taxon>
        <taxon>Vibrionales</taxon>
        <taxon>Vibrionaceae</taxon>
        <taxon>Vibrio</taxon>
    </lineage>
</organism>
<dbReference type="InterPro" id="IPR009057">
    <property type="entry name" value="Homeodomain-like_sf"/>
</dbReference>
<evidence type="ECO:0000313" key="6">
    <source>
        <dbReference type="EMBL" id="GLQ71776.1"/>
    </source>
</evidence>
<evidence type="ECO:0000256" key="3">
    <source>
        <dbReference type="ARBA" id="ARBA00023163"/>
    </source>
</evidence>
<feature type="domain" description="HTH rpiR-type" evidence="4">
    <location>
        <begin position="25"/>
        <end position="102"/>
    </location>
</feature>
<comment type="caution">
    <text evidence="6">The sequence shown here is derived from an EMBL/GenBank/DDBJ whole genome shotgun (WGS) entry which is preliminary data.</text>
</comment>
<dbReference type="EMBL" id="BSNX01000008">
    <property type="protein sequence ID" value="GLQ71776.1"/>
    <property type="molecule type" value="Genomic_DNA"/>
</dbReference>
<dbReference type="Pfam" id="PF01418">
    <property type="entry name" value="HTH_6"/>
    <property type="match status" value="1"/>
</dbReference>
<keyword evidence="3" id="KW-0804">Transcription</keyword>
<dbReference type="PANTHER" id="PTHR30514:SF1">
    <property type="entry name" value="HTH-TYPE TRANSCRIPTIONAL REGULATOR HEXR-RELATED"/>
    <property type="match status" value="1"/>
</dbReference>
<dbReference type="Gene3D" id="3.40.50.10490">
    <property type="entry name" value="Glucose-6-phosphate isomerase like protein, domain 1"/>
    <property type="match status" value="1"/>
</dbReference>
<dbReference type="InterPro" id="IPR047640">
    <property type="entry name" value="RpiR-like"/>
</dbReference>
<evidence type="ECO:0000259" key="5">
    <source>
        <dbReference type="PROSITE" id="PS51464"/>
    </source>
</evidence>
<keyword evidence="7" id="KW-1185">Reference proteome</keyword>
<dbReference type="CDD" id="cd05013">
    <property type="entry name" value="SIS_RpiR"/>
    <property type="match status" value="1"/>
</dbReference>
<dbReference type="PANTHER" id="PTHR30514">
    <property type="entry name" value="GLUCOKINASE"/>
    <property type="match status" value="1"/>
</dbReference>
<dbReference type="AlphaFoldDB" id="A0AAV5NP11"/>
<dbReference type="Proteomes" id="UP001156690">
    <property type="component" value="Unassembled WGS sequence"/>
</dbReference>
<keyword evidence="2" id="KW-0238">DNA-binding</keyword>
<dbReference type="SUPFAM" id="SSF46689">
    <property type="entry name" value="Homeodomain-like"/>
    <property type="match status" value="1"/>
</dbReference>